<dbReference type="STRING" id="1522189.A0A316VR76"/>
<proteinExistence type="predicted"/>
<evidence type="ECO:0000313" key="2">
    <source>
        <dbReference type="Proteomes" id="UP000245783"/>
    </source>
</evidence>
<reference evidence="1 2" key="1">
    <citation type="journal article" date="2018" name="Mol. Biol. Evol.">
        <title>Broad Genomic Sampling Reveals a Smut Pathogenic Ancestry of the Fungal Clade Ustilaginomycotina.</title>
        <authorList>
            <person name="Kijpornyongpan T."/>
            <person name="Mondo S.J."/>
            <person name="Barry K."/>
            <person name="Sandor L."/>
            <person name="Lee J."/>
            <person name="Lipzen A."/>
            <person name="Pangilinan J."/>
            <person name="LaButti K."/>
            <person name="Hainaut M."/>
            <person name="Henrissat B."/>
            <person name="Grigoriev I.V."/>
            <person name="Spatafora J.W."/>
            <person name="Aime M.C."/>
        </authorList>
    </citation>
    <scope>NUCLEOTIDE SEQUENCE [LARGE SCALE GENOMIC DNA]</scope>
    <source>
        <strain evidence="1 2">MCA 4658</strain>
    </source>
</reference>
<dbReference type="PANTHER" id="PTHR15020">
    <property type="entry name" value="FLAVIN REDUCTASE-RELATED"/>
    <property type="match status" value="1"/>
</dbReference>
<dbReference type="InParanoid" id="A0A316VR76"/>
<dbReference type="OrthoDB" id="63935at2759"/>
<name>A0A316VR76_9BASI</name>
<dbReference type="Gene3D" id="3.40.50.720">
    <property type="entry name" value="NAD(P)-binding Rossmann-like Domain"/>
    <property type="match status" value="1"/>
</dbReference>
<dbReference type="RefSeq" id="XP_025366063.1">
    <property type="nucleotide sequence ID" value="XM_025517247.1"/>
</dbReference>
<organism evidence="1 2">
    <name type="scientific">Ceraceosorus guamensis</name>
    <dbReference type="NCBI Taxonomy" id="1522189"/>
    <lineage>
        <taxon>Eukaryota</taxon>
        <taxon>Fungi</taxon>
        <taxon>Dikarya</taxon>
        <taxon>Basidiomycota</taxon>
        <taxon>Ustilaginomycotina</taxon>
        <taxon>Exobasidiomycetes</taxon>
        <taxon>Ceraceosorales</taxon>
        <taxon>Ceraceosoraceae</taxon>
        <taxon>Ceraceosorus</taxon>
    </lineage>
</organism>
<evidence type="ECO:0000313" key="1">
    <source>
        <dbReference type="EMBL" id="PWN38903.1"/>
    </source>
</evidence>
<protein>
    <submittedName>
        <fullName evidence="1">Uncharacterized protein</fullName>
    </submittedName>
</protein>
<dbReference type="GeneID" id="37039117"/>
<keyword evidence="2" id="KW-1185">Reference proteome</keyword>
<sequence length="276" mass="29831">MKIVILGASRGCGLALLKRLVFDDAAASQHTIHLLLRNPSSFSQHLCTLGMSLPSSVHLHQADALSISSLSCAFQSIRKHGGKVDLIVSSLGAVPVFEWKSGLKPRLQAGLERICADGTKNLLDVMRDSTAPTPALIVVSSNGIGQESLERLPWILKFFYHHLLTHPHADKHEMEELLHRAYGLHSDDFNPSAKSSSERSAAPFDPSKLLIVRPSLLTSGARTGKYRISEAGSTLDSAWTISREDVGHFIAESINESAGEAGSNALNRSGAYVVSY</sequence>
<dbReference type="SUPFAM" id="SSF51735">
    <property type="entry name" value="NAD(P)-binding Rossmann-fold domains"/>
    <property type="match status" value="1"/>
</dbReference>
<accession>A0A316VR76</accession>
<dbReference type="PANTHER" id="PTHR15020:SF50">
    <property type="entry name" value="UPF0659 PROTEIN YMR090W"/>
    <property type="match status" value="1"/>
</dbReference>
<gene>
    <name evidence="1" type="ORF">IE81DRAFT_369496</name>
</gene>
<dbReference type="InterPro" id="IPR036291">
    <property type="entry name" value="NAD(P)-bd_dom_sf"/>
</dbReference>
<dbReference type="Proteomes" id="UP000245783">
    <property type="component" value="Unassembled WGS sequence"/>
</dbReference>
<dbReference type="EMBL" id="KZ819519">
    <property type="protein sequence ID" value="PWN38903.1"/>
    <property type="molecule type" value="Genomic_DNA"/>
</dbReference>
<dbReference type="AlphaFoldDB" id="A0A316VR76"/>